<dbReference type="Proteomes" id="UP001320972">
    <property type="component" value="Unassembled WGS sequence"/>
</dbReference>
<dbReference type="SUPFAM" id="SSF53756">
    <property type="entry name" value="UDP-Glycosyltransferase/glycogen phosphorylase"/>
    <property type="match status" value="1"/>
</dbReference>
<dbReference type="Gene3D" id="3.40.50.2000">
    <property type="entry name" value="Glycogen Phosphorylase B"/>
    <property type="match status" value="2"/>
</dbReference>
<dbReference type="Pfam" id="PF13439">
    <property type="entry name" value="Glyco_transf_4"/>
    <property type="match status" value="1"/>
</dbReference>
<evidence type="ECO:0000313" key="6">
    <source>
        <dbReference type="Proteomes" id="UP001320972"/>
    </source>
</evidence>
<sequence length="374" mass="41924">MRIAMIQDDWWPRTGGGPVHVKELSIALAEQFDHTIDVYTRALEKDGETHTDVETFADGAVRVHRLKPSTEYWNPIGRGASLVTSLPHLLTEEFDVVHGHTFLPAVPTRAAGALTDAATVFTVHGTALTSGVGRDESMFAGVKRRLERQFVLDFDYDHVISVNTEHLDLLGAYHDRLSCVPNGVDLDRFDVDVDRRDEILFLGRLAPKKRVSDLIDAFDRIADEVPETDLVIVGTGPKDDALKTQVNRLERGDRVHFEGRVSDDAIPRYYRRAKLFVLPSVWEGHPLTLLEAWAGNVPVITSDVEGIAEFVDHEETGYLVPPESPDELAAAIRYGLENPAESRQWAVNASDLVHEEYSWDGVAERTNRIYERIV</sequence>
<reference evidence="5 6" key="1">
    <citation type="submission" date="2022-09" db="EMBL/GenBank/DDBJ databases">
        <title>Enrichment on poylsaccharides allowed isolation of novel metabolic and taxonomic groups of Haloarchaea.</title>
        <authorList>
            <person name="Sorokin D.Y."/>
            <person name="Elcheninov A.G."/>
            <person name="Khizhniak T.V."/>
            <person name="Kolganova T.V."/>
            <person name="Kublanov I.V."/>
        </authorList>
    </citation>
    <scope>NUCLEOTIDE SEQUENCE [LARGE SCALE GENOMIC DNA]</scope>
    <source>
        <strain evidence="5 6">AArc-m2/3/4</strain>
    </source>
</reference>
<dbReference type="CDD" id="cd03801">
    <property type="entry name" value="GT4_PimA-like"/>
    <property type="match status" value="1"/>
</dbReference>
<evidence type="ECO:0000259" key="4">
    <source>
        <dbReference type="Pfam" id="PF13439"/>
    </source>
</evidence>
<keyword evidence="6" id="KW-1185">Reference proteome</keyword>
<protein>
    <submittedName>
        <fullName evidence="5">Glycosyltransferase family 4 protein</fullName>
    </submittedName>
</protein>
<dbReference type="Pfam" id="PF00534">
    <property type="entry name" value="Glycos_transf_1"/>
    <property type="match status" value="1"/>
</dbReference>
<keyword evidence="1" id="KW-0328">Glycosyltransferase</keyword>
<evidence type="ECO:0000313" key="5">
    <source>
        <dbReference type="EMBL" id="MCU4974888.1"/>
    </source>
</evidence>
<gene>
    <name evidence="5" type="ORF">OB955_19395</name>
</gene>
<proteinExistence type="predicted"/>
<evidence type="ECO:0000256" key="2">
    <source>
        <dbReference type="ARBA" id="ARBA00022679"/>
    </source>
</evidence>
<dbReference type="PANTHER" id="PTHR12526">
    <property type="entry name" value="GLYCOSYLTRANSFERASE"/>
    <property type="match status" value="1"/>
</dbReference>
<accession>A0ABT2QIX0</accession>
<keyword evidence="2" id="KW-0808">Transferase</keyword>
<feature type="domain" description="Glycosyl transferase family 1" evidence="3">
    <location>
        <begin position="194"/>
        <end position="349"/>
    </location>
</feature>
<evidence type="ECO:0000259" key="3">
    <source>
        <dbReference type="Pfam" id="PF00534"/>
    </source>
</evidence>
<organism evidence="5 6">
    <name type="scientific">Natronoglomus mannanivorans</name>
    <dbReference type="NCBI Taxonomy" id="2979990"/>
    <lineage>
        <taxon>Archaea</taxon>
        <taxon>Methanobacteriati</taxon>
        <taxon>Methanobacteriota</taxon>
        <taxon>Stenosarchaea group</taxon>
        <taxon>Halobacteria</taxon>
        <taxon>Halobacteriales</taxon>
        <taxon>Natrialbaceae</taxon>
        <taxon>Natronoglomus</taxon>
    </lineage>
</organism>
<comment type="caution">
    <text evidence="5">The sequence shown here is derived from an EMBL/GenBank/DDBJ whole genome shotgun (WGS) entry which is preliminary data.</text>
</comment>
<feature type="domain" description="Glycosyltransferase subfamily 4-like N-terminal" evidence="4">
    <location>
        <begin position="15"/>
        <end position="188"/>
    </location>
</feature>
<dbReference type="EMBL" id="JAOPKB010000014">
    <property type="protein sequence ID" value="MCU4974888.1"/>
    <property type="molecule type" value="Genomic_DNA"/>
</dbReference>
<dbReference type="InterPro" id="IPR028098">
    <property type="entry name" value="Glyco_trans_4-like_N"/>
</dbReference>
<dbReference type="InterPro" id="IPR001296">
    <property type="entry name" value="Glyco_trans_1"/>
</dbReference>
<name>A0ABT2QIX0_9EURY</name>
<dbReference type="PANTHER" id="PTHR12526:SF510">
    <property type="entry name" value="D-INOSITOL 3-PHOSPHATE GLYCOSYLTRANSFERASE"/>
    <property type="match status" value="1"/>
</dbReference>
<dbReference type="RefSeq" id="WP_338008797.1">
    <property type="nucleotide sequence ID" value="NZ_JAOPKB010000014.1"/>
</dbReference>
<evidence type="ECO:0000256" key="1">
    <source>
        <dbReference type="ARBA" id="ARBA00022676"/>
    </source>
</evidence>